<dbReference type="Gene3D" id="3.60.15.10">
    <property type="entry name" value="Ribonuclease Z/Hydroxyacylglutathione hydrolase-like"/>
    <property type="match status" value="1"/>
</dbReference>
<proteinExistence type="predicted"/>
<feature type="domain" description="Metallo-beta-lactamase" evidence="1">
    <location>
        <begin position="38"/>
        <end position="241"/>
    </location>
</feature>
<dbReference type="Proteomes" id="UP000316429">
    <property type="component" value="Unassembled WGS sequence"/>
</dbReference>
<evidence type="ECO:0000313" key="3">
    <source>
        <dbReference type="Proteomes" id="UP000316429"/>
    </source>
</evidence>
<sequence>MKVTRRFTLLGCSSSPGVPRINGDWGNCNPGNPKNRRSRASFLIEQIAPDGGKTVVVVDTGPDFREQMIRSKVEHIDAVIYSHAHADHLHGIDDLRGYFHSQHKRIPIYAEPYTMSRIEEGFGYCLKTPPGSAYPPIVEPHVIEDLSQPIDIGGAGGTISLTPLKQQHGDILSVGLRVGDVAYCCDVSDFPAETVAKLSGLDLLFIDALQYRPHPSHLSLEQALGWIERLAPKRAVLTHMHTPLDYDTVMAETPASVEPGYDLFSVSVQMDN</sequence>
<dbReference type="AlphaFoldDB" id="A0A504UQN2"/>
<dbReference type="SMART" id="SM00849">
    <property type="entry name" value="Lactamase_B"/>
    <property type="match status" value="1"/>
</dbReference>
<dbReference type="CDD" id="cd16279">
    <property type="entry name" value="metallo-hydrolase-like_MBL-fold"/>
    <property type="match status" value="1"/>
</dbReference>
<organism evidence="2 3">
    <name type="scientific">Rhizobium glycinendophyticum</name>
    <dbReference type="NCBI Taxonomy" id="2589807"/>
    <lineage>
        <taxon>Bacteria</taxon>
        <taxon>Pseudomonadati</taxon>
        <taxon>Pseudomonadota</taxon>
        <taxon>Alphaproteobacteria</taxon>
        <taxon>Hyphomicrobiales</taxon>
        <taxon>Rhizobiaceae</taxon>
        <taxon>Rhizobium/Agrobacterium group</taxon>
        <taxon>Rhizobium</taxon>
    </lineage>
</organism>
<dbReference type="OrthoDB" id="9781189at2"/>
<name>A0A504UQN2_9HYPH</name>
<gene>
    <name evidence="2" type="ORF">FJQ55_10030</name>
</gene>
<comment type="caution">
    <text evidence="2">The sequence shown here is derived from an EMBL/GenBank/DDBJ whole genome shotgun (WGS) entry which is preliminary data.</text>
</comment>
<dbReference type="InterPro" id="IPR036866">
    <property type="entry name" value="RibonucZ/Hydroxyglut_hydro"/>
</dbReference>
<keyword evidence="2" id="KW-0378">Hydrolase</keyword>
<dbReference type="EMBL" id="VFYP01000001">
    <property type="protein sequence ID" value="TPP11136.1"/>
    <property type="molecule type" value="Genomic_DNA"/>
</dbReference>
<dbReference type="InterPro" id="IPR001279">
    <property type="entry name" value="Metallo-B-lactamas"/>
</dbReference>
<dbReference type="RefSeq" id="WP_140827604.1">
    <property type="nucleotide sequence ID" value="NZ_VFYP01000001.1"/>
</dbReference>
<evidence type="ECO:0000313" key="2">
    <source>
        <dbReference type="EMBL" id="TPP11136.1"/>
    </source>
</evidence>
<reference evidence="2 3" key="1">
    <citation type="submission" date="2019-06" db="EMBL/GenBank/DDBJ databases">
        <title>Rhizobium sp. CL12 isolated from roots of soybean.</title>
        <authorList>
            <person name="Wang C."/>
        </authorList>
    </citation>
    <scope>NUCLEOTIDE SEQUENCE [LARGE SCALE GENOMIC DNA]</scope>
    <source>
        <strain evidence="2 3">CL12</strain>
    </source>
</reference>
<dbReference type="PANTHER" id="PTHR42663:SF6">
    <property type="entry name" value="HYDROLASE C777.06C-RELATED"/>
    <property type="match status" value="1"/>
</dbReference>
<dbReference type="GO" id="GO:0016787">
    <property type="term" value="F:hydrolase activity"/>
    <property type="evidence" value="ECO:0007669"/>
    <property type="project" value="UniProtKB-KW"/>
</dbReference>
<dbReference type="PANTHER" id="PTHR42663">
    <property type="entry name" value="HYDROLASE C777.06C-RELATED-RELATED"/>
    <property type="match status" value="1"/>
</dbReference>
<dbReference type="Pfam" id="PF12706">
    <property type="entry name" value="Lactamase_B_2"/>
    <property type="match status" value="1"/>
</dbReference>
<protein>
    <submittedName>
        <fullName evidence="2">MBL fold metallo-hydrolase</fullName>
    </submittedName>
</protein>
<accession>A0A504UQN2</accession>
<keyword evidence="3" id="KW-1185">Reference proteome</keyword>
<evidence type="ECO:0000259" key="1">
    <source>
        <dbReference type="SMART" id="SM00849"/>
    </source>
</evidence>
<dbReference type="SUPFAM" id="SSF56281">
    <property type="entry name" value="Metallo-hydrolase/oxidoreductase"/>
    <property type="match status" value="1"/>
</dbReference>